<dbReference type="EMBL" id="FQXS01000016">
    <property type="protein sequence ID" value="SHH94012.1"/>
    <property type="molecule type" value="Genomic_DNA"/>
</dbReference>
<dbReference type="STRING" id="1121409.SAMN02745124_02709"/>
<organism evidence="1 2">
    <name type="scientific">Desulfofustis glycolicus DSM 9705</name>
    <dbReference type="NCBI Taxonomy" id="1121409"/>
    <lineage>
        <taxon>Bacteria</taxon>
        <taxon>Pseudomonadati</taxon>
        <taxon>Thermodesulfobacteriota</taxon>
        <taxon>Desulfobulbia</taxon>
        <taxon>Desulfobulbales</taxon>
        <taxon>Desulfocapsaceae</taxon>
        <taxon>Desulfofustis</taxon>
    </lineage>
</organism>
<proteinExistence type="predicted"/>
<name>A0A1M5X351_9BACT</name>
<keyword evidence="2" id="KW-1185">Reference proteome</keyword>
<reference evidence="1 2" key="1">
    <citation type="submission" date="2016-11" db="EMBL/GenBank/DDBJ databases">
        <authorList>
            <person name="Jaros S."/>
            <person name="Januszkiewicz K."/>
            <person name="Wedrychowicz H."/>
        </authorList>
    </citation>
    <scope>NUCLEOTIDE SEQUENCE [LARGE SCALE GENOMIC DNA]</scope>
    <source>
        <strain evidence="1 2">DSM 9705</strain>
    </source>
</reference>
<accession>A0A1M5X351</accession>
<evidence type="ECO:0000313" key="1">
    <source>
        <dbReference type="EMBL" id="SHH94012.1"/>
    </source>
</evidence>
<sequence>MKTQTQTSLPRRLTAFAISLCALLSFVYGVLPLLTDSVDVLDRMSILLEDNNIDPSRYYYTDVQQVEQGEQYLETVLADR</sequence>
<gene>
    <name evidence="1" type="ORF">SAMN02745124_02709</name>
</gene>
<dbReference type="OrthoDB" id="5432504at2"/>
<dbReference type="AlphaFoldDB" id="A0A1M5X351"/>
<dbReference type="RefSeq" id="WP_073376867.1">
    <property type="nucleotide sequence ID" value="NZ_FQXS01000016.1"/>
</dbReference>
<dbReference type="Proteomes" id="UP000184139">
    <property type="component" value="Unassembled WGS sequence"/>
</dbReference>
<protein>
    <submittedName>
        <fullName evidence="1">Uncharacterized protein</fullName>
    </submittedName>
</protein>
<evidence type="ECO:0000313" key="2">
    <source>
        <dbReference type="Proteomes" id="UP000184139"/>
    </source>
</evidence>